<dbReference type="InterPro" id="IPR010982">
    <property type="entry name" value="Lambda_DNA-bd_dom_sf"/>
</dbReference>
<gene>
    <name evidence="3" type="ORF">D5077_16555</name>
</gene>
<accession>A0ABX9NKD1</accession>
<dbReference type="Pfam" id="PF07022">
    <property type="entry name" value="Phage_CI_repr"/>
    <property type="match status" value="1"/>
</dbReference>
<dbReference type="GeneID" id="49322873"/>
<evidence type="ECO:0000313" key="4">
    <source>
        <dbReference type="Proteomes" id="UP000266633"/>
    </source>
</evidence>
<dbReference type="Proteomes" id="UP000266633">
    <property type="component" value="Unassembled WGS sequence"/>
</dbReference>
<keyword evidence="4" id="KW-1185">Reference proteome</keyword>
<dbReference type="RefSeq" id="WP_024108010.1">
    <property type="nucleotide sequence ID" value="NZ_CP031560.1"/>
</dbReference>
<dbReference type="SUPFAM" id="SSF47413">
    <property type="entry name" value="lambda repressor-like DNA-binding domains"/>
    <property type="match status" value="1"/>
</dbReference>
<feature type="domain" description="Bacteriophage CI repressor N-terminal" evidence="2">
    <location>
        <begin position="30"/>
        <end position="84"/>
    </location>
</feature>
<name>A0ABX9NKD1_9GAMM</name>
<evidence type="ECO:0000313" key="3">
    <source>
        <dbReference type="EMBL" id="RJL68394.1"/>
    </source>
</evidence>
<dbReference type="EMBL" id="QZDO01000060">
    <property type="protein sequence ID" value="RJL68394.1"/>
    <property type="molecule type" value="Genomic_DNA"/>
</dbReference>
<dbReference type="InterPro" id="IPR010744">
    <property type="entry name" value="Phage_CI_N"/>
</dbReference>
<feature type="region of interest" description="Disordered" evidence="1">
    <location>
        <begin position="167"/>
        <end position="186"/>
    </location>
</feature>
<proteinExistence type="predicted"/>
<comment type="caution">
    <text evidence="3">The sequence shown here is derived from an EMBL/GenBank/DDBJ whole genome shotgun (WGS) entry which is preliminary data.</text>
</comment>
<evidence type="ECO:0000259" key="2">
    <source>
        <dbReference type="Pfam" id="PF07022"/>
    </source>
</evidence>
<organism evidence="3 4">
    <name type="scientific">Dickeya dianthicola</name>
    <dbReference type="NCBI Taxonomy" id="204039"/>
    <lineage>
        <taxon>Bacteria</taxon>
        <taxon>Pseudomonadati</taxon>
        <taxon>Pseudomonadota</taxon>
        <taxon>Gammaproteobacteria</taxon>
        <taxon>Enterobacterales</taxon>
        <taxon>Pectobacteriaceae</taxon>
        <taxon>Dickeya</taxon>
    </lineage>
</organism>
<dbReference type="Gene3D" id="1.10.260.40">
    <property type="entry name" value="lambda repressor-like DNA-binding domains"/>
    <property type="match status" value="1"/>
</dbReference>
<reference evidence="3 4" key="1">
    <citation type="submission" date="2018-09" db="EMBL/GenBank/DDBJ databases">
        <title>Phylogenetic diversity of Pectobacterium and Dickeya strains causing blackleg disease of potato in Morocco.</title>
        <authorList>
            <person name="Oulghazi S."/>
            <person name="Moumni M."/>
            <person name="Faure D."/>
        </authorList>
    </citation>
    <scope>NUCLEOTIDE SEQUENCE [LARGE SCALE GENOMIC DNA]</scope>
    <source>
        <strain evidence="3 4">S4.16.03.LID</strain>
    </source>
</reference>
<protein>
    <recommendedName>
        <fullName evidence="2">Bacteriophage CI repressor N-terminal domain-containing protein</fullName>
    </recommendedName>
</protein>
<sequence length="186" mass="20850">MRKEPVRSFETRTKEPVIQRVFQLVEHRYSSRSEAAKAWGINVNTLNNYYKRSELNPVPRKEQLQKIAACEGVSLEWLLTGSGEGIKKEERTKMNKSEDRLTEVLSFLTESERNSLAEVLARKGVETALCLLDEDNIKLLQLDQAAKAKILGAQSNAAAALNVNQSNVCDSDNEGKTTPDSLTRRA</sequence>
<evidence type="ECO:0000256" key="1">
    <source>
        <dbReference type="SAM" id="MobiDB-lite"/>
    </source>
</evidence>